<proteinExistence type="predicted"/>
<keyword evidence="1" id="KW-0472">Membrane</keyword>
<accession>A0A1G9MAV0</accession>
<feature type="transmembrane region" description="Helical" evidence="1">
    <location>
        <begin position="12"/>
        <end position="32"/>
    </location>
</feature>
<evidence type="ECO:0000256" key="1">
    <source>
        <dbReference type="SAM" id="Phobius"/>
    </source>
</evidence>
<name>A0A1G9MAV0_9FIRM</name>
<gene>
    <name evidence="2" type="ORF">SAMN04515677_103146</name>
</gene>
<reference evidence="2 3" key="1">
    <citation type="submission" date="2016-10" db="EMBL/GenBank/DDBJ databases">
        <authorList>
            <person name="de Groot N.N."/>
        </authorList>
    </citation>
    <scope>NUCLEOTIDE SEQUENCE [LARGE SCALE GENOMIC DNA]</scope>
    <source>
        <strain evidence="2 3">DSM 797</strain>
    </source>
</reference>
<feature type="transmembrane region" description="Helical" evidence="1">
    <location>
        <begin position="146"/>
        <end position="167"/>
    </location>
</feature>
<keyword evidence="1" id="KW-0812">Transmembrane</keyword>
<dbReference type="RefSeq" id="WP_092724852.1">
    <property type="nucleotide sequence ID" value="NZ_FNGW01000003.1"/>
</dbReference>
<protein>
    <submittedName>
        <fullName evidence="2">ABC-2 family transporter protein</fullName>
    </submittedName>
</protein>
<evidence type="ECO:0000313" key="3">
    <source>
        <dbReference type="Proteomes" id="UP000199068"/>
    </source>
</evidence>
<dbReference type="InterPro" id="IPR025699">
    <property type="entry name" value="ABC2_memb-like"/>
</dbReference>
<feature type="transmembrane region" description="Helical" evidence="1">
    <location>
        <begin position="116"/>
        <end position="137"/>
    </location>
</feature>
<sequence length="214" mass="23844">MNNIINLTKMSFLNLKSVFKQIWLIAAIWIVVSAFNPTFLNMLFGMIIVLTVYQVMAYEDMNGIDNIISVMPVKKKEYVLSRYLMGIIALFISIIIVSIEYFVALKLNQNLISLDVLLVAGGTVGVIAMCIVIPILLKFGINKGRVVVILIMMVLMMIPSGVIGYLAESPEAMEKTIEMINNVGISLIAFVLNFVVLAISTTISIKIYENKEIK</sequence>
<feature type="transmembrane region" description="Helical" evidence="1">
    <location>
        <begin position="38"/>
        <end position="58"/>
    </location>
</feature>
<keyword evidence="1" id="KW-1133">Transmembrane helix</keyword>
<dbReference type="Proteomes" id="UP000199068">
    <property type="component" value="Unassembled WGS sequence"/>
</dbReference>
<keyword evidence="3" id="KW-1185">Reference proteome</keyword>
<dbReference type="AlphaFoldDB" id="A0A1G9MAV0"/>
<evidence type="ECO:0000313" key="2">
    <source>
        <dbReference type="EMBL" id="SDL71339.1"/>
    </source>
</evidence>
<feature type="transmembrane region" description="Helical" evidence="1">
    <location>
        <begin position="187"/>
        <end position="208"/>
    </location>
</feature>
<dbReference type="EMBL" id="FNGW01000003">
    <property type="protein sequence ID" value="SDL71339.1"/>
    <property type="molecule type" value="Genomic_DNA"/>
</dbReference>
<organism evidence="2 3">
    <name type="scientific">Romboutsia lituseburensis DSM 797</name>
    <dbReference type="NCBI Taxonomy" id="1121325"/>
    <lineage>
        <taxon>Bacteria</taxon>
        <taxon>Bacillati</taxon>
        <taxon>Bacillota</taxon>
        <taxon>Clostridia</taxon>
        <taxon>Peptostreptococcales</taxon>
        <taxon>Peptostreptococcaceae</taxon>
        <taxon>Romboutsia</taxon>
    </lineage>
</organism>
<dbReference type="Pfam" id="PF13346">
    <property type="entry name" value="ABC2_membrane_5"/>
    <property type="match status" value="1"/>
</dbReference>
<feature type="transmembrane region" description="Helical" evidence="1">
    <location>
        <begin position="79"/>
        <end position="104"/>
    </location>
</feature>
<dbReference type="STRING" id="1121325.SAMN04515677_103146"/>